<accession>A0A4P6JMD9</accession>
<organism evidence="6 7">
    <name type="scientific">Ktedonosporobacter rubrisoli</name>
    <dbReference type="NCBI Taxonomy" id="2509675"/>
    <lineage>
        <taxon>Bacteria</taxon>
        <taxon>Bacillati</taxon>
        <taxon>Chloroflexota</taxon>
        <taxon>Ktedonobacteria</taxon>
        <taxon>Ktedonobacterales</taxon>
        <taxon>Ktedonosporobacteraceae</taxon>
        <taxon>Ktedonosporobacter</taxon>
    </lineage>
</organism>
<protein>
    <submittedName>
        <fullName evidence="6">LLM class flavin-dependent oxidoreductase</fullName>
    </submittedName>
</protein>
<evidence type="ECO:0000256" key="3">
    <source>
        <dbReference type="ARBA" id="ARBA00023002"/>
    </source>
</evidence>
<keyword evidence="1" id="KW-0285">Flavoprotein</keyword>
<feature type="domain" description="Luciferase-like" evidence="5">
    <location>
        <begin position="14"/>
        <end position="253"/>
    </location>
</feature>
<dbReference type="GO" id="GO:0008726">
    <property type="term" value="F:alkanesulfonate monooxygenase activity"/>
    <property type="evidence" value="ECO:0007669"/>
    <property type="project" value="TreeGrafter"/>
</dbReference>
<dbReference type="AlphaFoldDB" id="A0A4P6JMD9"/>
<name>A0A4P6JMD9_KTERU</name>
<dbReference type="InterPro" id="IPR050172">
    <property type="entry name" value="SsuD_RutA_monooxygenase"/>
</dbReference>
<keyword evidence="3" id="KW-0560">Oxidoreductase</keyword>
<dbReference type="PANTHER" id="PTHR42847:SF4">
    <property type="entry name" value="ALKANESULFONATE MONOOXYGENASE-RELATED"/>
    <property type="match status" value="1"/>
</dbReference>
<dbReference type="Gene3D" id="3.20.20.30">
    <property type="entry name" value="Luciferase-like domain"/>
    <property type="match status" value="1"/>
</dbReference>
<dbReference type="OrthoDB" id="151009at2"/>
<dbReference type="GO" id="GO:0046306">
    <property type="term" value="P:alkanesulfonate catabolic process"/>
    <property type="evidence" value="ECO:0007669"/>
    <property type="project" value="TreeGrafter"/>
</dbReference>
<dbReference type="PANTHER" id="PTHR42847">
    <property type="entry name" value="ALKANESULFONATE MONOOXYGENASE"/>
    <property type="match status" value="1"/>
</dbReference>
<keyword evidence="2" id="KW-0288">FMN</keyword>
<dbReference type="KEGG" id="kbs:EPA93_10395"/>
<evidence type="ECO:0000313" key="6">
    <source>
        <dbReference type="EMBL" id="QBD76394.1"/>
    </source>
</evidence>
<gene>
    <name evidence="6" type="ORF">EPA93_10395</name>
</gene>
<evidence type="ECO:0000256" key="4">
    <source>
        <dbReference type="ARBA" id="ARBA00023033"/>
    </source>
</evidence>
<dbReference type="RefSeq" id="WP_129887137.1">
    <property type="nucleotide sequence ID" value="NZ_CP035758.1"/>
</dbReference>
<evidence type="ECO:0000256" key="1">
    <source>
        <dbReference type="ARBA" id="ARBA00022630"/>
    </source>
</evidence>
<evidence type="ECO:0000313" key="7">
    <source>
        <dbReference type="Proteomes" id="UP000290365"/>
    </source>
</evidence>
<dbReference type="EMBL" id="CP035758">
    <property type="protein sequence ID" value="QBD76394.1"/>
    <property type="molecule type" value="Genomic_DNA"/>
</dbReference>
<keyword evidence="4" id="KW-0503">Monooxygenase</keyword>
<dbReference type="Pfam" id="PF00296">
    <property type="entry name" value="Bac_luciferase"/>
    <property type="match status" value="1"/>
</dbReference>
<dbReference type="SUPFAM" id="SSF51679">
    <property type="entry name" value="Bacterial luciferase-like"/>
    <property type="match status" value="1"/>
</dbReference>
<keyword evidence="7" id="KW-1185">Reference proteome</keyword>
<dbReference type="InterPro" id="IPR011251">
    <property type="entry name" value="Luciferase-like_dom"/>
</dbReference>
<reference evidence="6 7" key="1">
    <citation type="submission" date="2019-01" db="EMBL/GenBank/DDBJ databases">
        <title>Ktedonosporobacter rubrisoli SCAWS-G2.</title>
        <authorList>
            <person name="Huang Y."/>
            <person name="Yan B."/>
        </authorList>
    </citation>
    <scope>NUCLEOTIDE SEQUENCE [LARGE SCALE GENOMIC DNA]</scope>
    <source>
        <strain evidence="6 7">SCAWS-G2</strain>
    </source>
</reference>
<proteinExistence type="predicted"/>
<sequence>MKYGLVFPNVGIYSDVRKMAELAQQAEKAGWDGFFIWDTLHYMAENRPVADPWIALTAIAMRTQRIKIGFQVTPLPRRRPWKVAREAVTLDHLSNGRLILGVGIGDIQDRGFGAFGEETDARKRARMLDESLAILQGLWSGKPFSYSGEYYHVDEITFLPQPLQQPGIPLWAGWMWPARKPMERAARLNGASPISTNTDLGLTPEEIRQLKTFVEERRTKDSPFDIAPMAPVFAAINDEQARARLKACAEAGMTWALQGIWSESEFEKLYAMILQGPPSL</sequence>
<evidence type="ECO:0000256" key="2">
    <source>
        <dbReference type="ARBA" id="ARBA00022643"/>
    </source>
</evidence>
<evidence type="ECO:0000259" key="5">
    <source>
        <dbReference type="Pfam" id="PF00296"/>
    </source>
</evidence>
<dbReference type="Proteomes" id="UP000290365">
    <property type="component" value="Chromosome"/>
</dbReference>
<dbReference type="InterPro" id="IPR036661">
    <property type="entry name" value="Luciferase-like_sf"/>
</dbReference>